<reference evidence="2 3" key="1">
    <citation type="submission" date="2019-02" db="EMBL/GenBank/DDBJ databases">
        <title>Deep-cultivation of Planctomycetes and their phenomic and genomic characterization uncovers novel biology.</title>
        <authorList>
            <person name="Wiegand S."/>
            <person name="Jogler M."/>
            <person name="Boedeker C."/>
            <person name="Pinto D."/>
            <person name="Vollmers J."/>
            <person name="Rivas-Marin E."/>
            <person name="Kohn T."/>
            <person name="Peeters S.H."/>
            <person name="Heuer A."/>
            <person name="Rast P."/>
            <person name="Oberbeckmann S."/>
            <person name="Bunk B."/>
            <person name="Jeske O."/>
            <person name="Meyerdierks A."/>
            <person name="Storesund J.E."/>
            <person name="Kallscheuer N."/>
            <person name="Luecker S."/>
            <person name="Lage O.M."/>
            <person name="Pohl T."/>
            <person name="Merkel B.J."/>
            <person name="Hornburger P."/>
            <person name="Mueller R.-W."/>
            <person name="Bruemmer F."/>
            <person name="Labrenz M."/>
            <person name="Spormann A.M."/>
            <person name="Op den Camp H."/>
            <person name="Overmann J."/>
            <person name="Amann R."/>
            <person name="Jetten M.S.M."/>
            <person name="Mascher T."/>
            <person name="Medema M.H."/>
            <person name="Devos D.P."/>
            <person name="Kaster A.-K."/>
            <person name="Ovreas L."/>
            <person name="Rohde M."/>
            <person name="Galperin M.Y."/>
            <person name="Jogler C."/>
        </authorList>
    </citation>
    <scope>NUCLEOTIDE SEQUENCE [LARGE SCALE GENOMIC DNA]</scope>
    <source>
        <strain evidence="2 3">Pan44</strain>
    </source>
</reference>
<dbReference type="EMBL" id="CP036271">
    <property type="protein sequence ID" value="QDT54002.1"/>
    <property type="molecule type" value="Genomic_DNA"/>
</dbReference>
<feature type="compositionally biased region" description="Basic residues" evidence="1">
    <location>
        <begin position="62"/>
        <end position="76"/>
    </location>
</feature>
<evidence type="ECO:0000313" key="3">
    <source>
        <dbReference type="Proteomes" id="UP000315700"/>
    </source>
</evidence>
<accession>A0A517SCZ8</accession>
<dbReference type="InParanoid" id="A0A517SCZ8"/>
<dbReference type="RefSeq" id="WP_145029681.1">
    <property type="nucleotide sequence ID" value="NZ_CP036271.1"/>
</dbReference>
<protein>
    <submittedName>
        <fullName evidence="2">Uncharacterized protein</fullName>
    </submittedName>
</protein>
<feature type="compositionally biased region" description="Low complexity" evidence="1">
    <location>
        <begin position="1"/>
        <end position="13"/>
    </location>
</feature>
<dbReference type="Proteomes" id="UP000315700">
    <property type="component" value="Chromosome"/>
</dbReference>
<proteinExistence type="predicted"/>
<evidence type="ECO:0000256" key="1">
    <source>
        <dbReference type="SAM" id="MobiDB-lite"/>
    </source>
</evidence>
<name>A0A517SCZ8_9PLAN</name>
<evidence type="ECO:0000313" key="2">
    <source>
        <dbReference type="EMBL" id="QDT54002.1"/>
    </source>
</evidence>
<feature type="compositionally biased region" description="Basic residues" evidence="1">
    <location>
        <begin position="33"/>
        <end position="42"/>
    </location>
</feature>
<feature type="compositionally biased region" description="Polar residues" evidence="1">
    <location>
        <begin position="47"/>
        <end position="60"/>
    </location>
</feature>
<keyword evidence="3" id="KW-1185">Reference proteome</keyword>
<dbReference type="KEGG" id="ccos:Pan44_20290"/>
<dbReference type="AlphaFoldDB" id="A0A517SCZ8"/>
<gene>
    <name evidence="2" type="ORF">Pan44_20290</name>
</gene>
<dbReference type="OrthoDB" id="7068784at2"/>
<sequence>MAVRKSSTKSSGRSGKKAGGAKPRNSLVENINRQKKAGKSRSKKDSTISAESYSQMQQGWPKSKKRKAKAKAKAKK</sequence>
<feature type="region of interest" description="Disordered" evidence="1">
    <location>
        <begin position="1"/>
        <end position="76"/>
    </location>
</feature>
<organism evidence="2 3">
    <name type="scientific">Caulifigura coniformis</name>
    <dbReference type="NCBI Taxonomy" id="2527983"/>
    <lineage>
        <taxon>Bacteria</taxon>
        <taxon>Pseudomonadati</taxon>
        <taxon>Planctomycetota</taxon>
        <taxon>Planctomycetia</taxon>
        <taxon>Planctomycetales</taxon>
        <taxon>Planctomycetaceae</taxon>
        <taxon>Caulifigura</taxon>
    </lineage>
</organism>